<evidence type="ECO:0000256" key="2">
    <source>
        <dbReference type="SAM" id="SignalP"/>
    </source>
</evidence>
<keyword evidence="2" id="KW-0732">Signal</keyword>
<evidence type="ECO:0000256" key="1">
    <source>
        <dbReference type="SAM" id="MobiDB-lite"/>
    </source>
</evidence>
<feature type="chain" id="PRO_5020878573" evidence="2">
    <location>
        <begin position="35"/>
        <end position="315"/>
    </location>
</feature>
<dbReference type="OrthoDB" id="4947749at2"/>
<sequence length="315" mass="30713">MGESRSPWRALRPVLLAGAAAFTWLTFSATSASADLLPDTSSLLGGVTSSTQSVTENLVPVVPAPPVQGPAAPPAAGLLQPVAEQVSTVADILVASVPVVNQVVPAGTVTAISEPVAQIADGATSAVVETVVPPVVEALPVLEPVVQPVADVVTGTVPLPVPVPELPEVASAEELAPDVLQAVPADSGSESAVTDAAPAGDLSLDAAPALFAAATPGTDATTLAGAFAVPPGGQALPAMSGDQPETKDGSPQPVQVPAAPGSGSGSGASSAGSGGSTAWLNTFNFNIPDAGPVRAREASEHAPAPVSFDPGSSPD</sequence>
<protein>
    <submittedName>
        <fullName evidence="3">Uncharacterized protein</fullName>
    </submittedName>
</protein>
<evidence type="ECO:0000313" key="3">
    <source>
        <dbReference type="EMBL" id="TDL33675.1"/>
    </source>
</evidence>
<proteinExistence type="predicted"/>
<feature type="compositionally biased region" description="Low complexity" evidence="1">
    <location>
        <begin position="257"/>
        <end position="271"/>
    </location>
</feature>
<reference evidence="3 4" key="1">
    <citation type="submission" date="2019-03" db="EMBL/GenBank/DDBJ databases">
        <title>Genome Sequencing and Assembly of Various Microbes Isolated from Partially Reclaimed Soil and Acid Mine Drainage (AMD) Site.</title>
        <authorList>
            <person name="Steinbock B."/>
            <person name="Bechtold R."/>
            <person name="Sevigny J.L."/>
            <person name="Thomas D."/>
            <person name="Cuthill L.R."/>
            <person name="Aveiro Johannsen E.J."/>
            <person name="Thomas K."/>
            <person name="Ghosh A."/>
        </authorList>
    </citation>
    <scope>NUCLEOTIDE SEQUENCE [LARGE SCALE GENOMIC DNA]</scope>
    <source>
        <strain evidence="3 4">S-A1</strain>
    </source>
</reference>
<dbReference type="Proteomes" id="UP000294621">
    <property type="component" value="Unassembled WGS sequence"/>
</dbReference>
<evidence type="ECO:0000313" key="4">
    <source>
        <dbReference type="Proteomes" id="UP000294621"/>
    </source>
</evidence>
<comment type="caution">
    <text evidence="3">The sequence shown here is derived from an EMBL/GenBank/DDBJ whole genome shotgun (WGS) entry which is preliminary data.</text>
</comment>
<dbReference type="EMBL" id="SMZQ01000010">
    <property type="protein sequence ID" value="TDL33675.1"/>
    <property type="molecule type" value="Genomic_DNA"/>
</dbReference>
<organism evidence="3 4">
    <name type="scientific">Arthrobacter nitrophenolicus</name>
    <dbReference type="NCBI Taxonomy" id="683150"/>
    <lineage>
        <taxon>Bacteria</taxon>
        <taxon>Bacillati</taxon>
        <taxon>Actinomycetota</taxon>
        <taxon>Actinomycetes</taxon>
        <taxon>Micrococcales</taxon>
        <taxon>Micrococcaceae</taxon>
        <taxon>Arthrobacter</taxon>
    </lineage>
</organism>
<dbReference type="AlphaFoldDB" id="A0A4R5XRY6"/>
<gene>
    <name evidence="3" type="ORF">E2R57_17355</name>
</gene>
<feature type="signal peptide" evidence="2">
    <location>
        <begin position="1"/>
        <end position="34"/>
    </location>
</feature>
<name>A0A4R5XRY6_9MICC</name>
<feature type="region of interest" description="Disordered" evidence="1">
    <location>
        <begin position="233"/>
        <end position="315"/>
    </location>
</feature>
<accession>A0A4R5XRY6</accession>